<accession>A0A016QSW9</accession>
<organism evidence="1 2">
    <name type="scientific">Deinococcus phoenicis</name>
    <dbReference type="NCBI Taxonomy" id="1476583"/>
    <lineage>
        <taxon>Bacteria</taxon>
        <taxon>Thermotogati</taxon>
        <taxon>Deinococcota</taxon>
        <taxon>Deinococci</taxon>
        <taxon>Deinococcales</taxon>
        <taxon>Deinococcaceae</taxon>
        <taxon>Deinococcus</taxon>
    </lineage>
</organism>
<evidence type="ECO:0000313" key="1">
    <source>
        <dbReference type="EMBL" id="EYB69066.1"/>
    </source>
</evidence>
<keyword evidence="2" id="KW-1185">Reference proteome</keyword>
<comment type="caution">
    <text evidence="1">The sequence shown here is derived from an EMBL/GenBank/DDBJ whole genome shotgun (WGS) entry which is preliminary data.</text>
</comment>
<evidence type="ECO:0000313" key="2">
    <source>
        <dbReference type="Proteomes" id="UP000020492"/>
    </source>
</evidence>
<name>A0A016QSW9_9DEIO</name>
<reference evidence="1 2" key="1">
    <citation type="submission" date="2014-03" db="EMBL/GenBank/DDBJ databases">
        <title>Draft genome sequence of Deinococcus phoenicis 1P10ME.</title>
        <authorList>
            <person name="Stepanov V.G."/>
            <person name="Vaishampayan P."/>
            <person name="Venkateswaran K."/>
            <person name="Fox G.E."/>
        </authorList>
    </citation>
    <scope>NUCLEOTIDE SEQUENCE [LARGE SCALE GENOMIC DNA]</scope>
    <source>
        <strain evidence="1 2">1P10ME</strain>
    </source>
</reference>
<gene>
    <name evidence="1" type="ORF">DEIPH_ctg011orf0033</name>
</gene>
<proteinExistence type="predicted"/>
<dbReference type="STRING" id="1476583.DEIPH_ctg011orf0033"/>
<dbReference type="AlphaFoldDB" id="A0A016QSW9"/>
<sequence>MLTDWYAAELVRLGVLPAGDGEAWYAAALPGDGDGELWPMQPE</sequence>
<protein>
    <submittedName>
        <fullName evidence="1">Uncharacterized protein</fullName>
    </submittedName>
</protein>
<dbReference type="PATRIC" id="fig|1476583.3.peg.659"/>
<dbReference type="EMBL" id="JHAC01000011">
    <property type="protein sequence ID" value="EYB69066.1"/>
    <property type="molecule type" value="Genomic_DNA"/>
</dbReference>
<dbReference type="Proteomes" id="UP000020492">
    <property type="component" value="Unassembled WGS sequence"/>
</dbReference>